<organism evidence="1 2">
    <name type="scientific">Geodermatophilus normandii</name>
    <dbReference type="NCBI Taxonomy" id="1137989"/>
    <lineage>
        <taxon>Bacteria</taxon>
        <taxon>Bacillati</taxon>
        <taxon>Actinomycetota</taxon>
        <taxon>Actinomycetes</taxon>
        <taxon>Geodermatophilales</taxon>
        <taxon>Geodermatophilaceae</taxon>
        <taxon>Geodermatophilus</taxon>
    </lineage>
</organism>
<sequence length="425" mass="46923">MSSEINVAELLDEVPGVSAIDASADRRNSVNNTVVRCVYDGRRAVAVGTSTKNQIDGLLDLVDLHLHSAAVVGDTAVASDEVVLLLVQDDWDTEAEGALRTLAAQLQASFSVRLKRLNSRGEVLPISASGLDDMGDHEKYRYTEWRRYLLDLGEQPPTLVNRLLAAVPREEFRAYPMLTRTNWWSLRLEGLEVAQIGPRQGRLDVGRDYEGRSGPERTTWLSTVPVGSLEVTDEDASVARAAAAINAFADAWNEVLADQPAKQKEHTLEARVLRGLVPVHASTGRLELLQPVGDQRVNWGSQFPTRWGRTTSNAGRYLDALLRDGATPWALELKTEGSAGVAGYYRHAVGQAVLYRHFIRQAVHLAPWFNRFGLDQTACRAAVVVPEYRAETAGWGERLKRVCEVFDVELITVPERFARAGAFTA</sequence>
<dbReference type="OrthoDB" id="5173946at2"/>
<comment type="caution">
    <text evidence="1">The sequence shown here is derived from an EMBL/GenBank/DDBJ whole genome shotgun (WGS) entry which is preliminary data.</text>
</comment>
<gene>
    <name evidence="1" type="ORF">JD79_02671</name>
</gene>
<dbReference type="RefSeq" id="WP_110005894.1">
    <property type="nucleotide sequence ID" value="NZ_QGTX01000001.1"/>
</dbReference>
<proteinExistence type="predicted"/>
<evidence type="ECO:0000313" key="1">
    <source>
        <dbReference type="EMBL" id="PWW23497.1"/>
    </source>
</evidence>
<dbReference type="EMBL" id="QGTX01000001">
    <property type="protein sequence ID" value="PWW23497.1"/>
    <property type="molecule type" value="Genomic_DNA"/>
</dbReference>
<reference evidence="2" key="1">
    <citation type="submission" date="2018-05" db="EMBL/GenBank/DDBJ databases">
        <authorList>
            <person name="Klenk H.-P."/>
            <person name="Huntemann M."/>
            <person name="Clum A."/>
            <person name="Pillay M."/>
            <person name="Palaniappan K."/>
            <person name="Varghese N."/>
            <person name="Mikhailova N."/>
            <person name="Stamatis D."/>
            <person name="Reddy T."/>
            <person name="Daum C."/>
            <person name="Shapiro N."/>
            <person name="Ivanova N."/>
            <person name="Kyrpides N."/>
            <person name="Woyke T."/>
        </authorList>
    </citation>
    <scope>NUCLEOTIDE SEQUENCE [LARGE SCALE GENOMIC DNA]</scope>
    <source>
        <strain evidence="2">DSM 45417</strain>
    </source>
</reference>
<accession>A0A317QL17</accession>
<name>A0A317QL17_9ACTN</name>
<protein>
    <submittedName>
        <fullName evidence="1">Uncharacterized protein</fullName>
    </submittedName>
</protein>
<dbReference type="AlphaFoldDB" id="A0A317QL17"/>
<dbReference type="Proteomes" id="UP000246661">
    <property type="component" value="Unassembled WGS sequence"/>
</dbReference>
<evidence type="ECO:0000313" key="2">
    <source>
        <dbReference type="Proteomes" id="UP000246661"/>
    </source>
</evidence>
<keyword evidence="2" id="KW-1185">Reference proteome</keyword>